<evidence type="ECO:0000256" key="2">
    <source>
        <dbReference type="SAM" id="Phobius"/>
    </source>
</evidence>
<dbReference type="EMBL" id="ML119057">
    <property type="protein sequence ID" value="ROT37191.1"/>
    <property type="molecule type" value="Genomic_DNA"/>
</dbReference>
<feature type="compositionally biased region" description="Basic residues" evidence="1">
    <location>
        <begin position="17"/>
        <end position="40"/>
    </location>
</feature>
<feature type="transmembrane region" description="Helical" evidence="2">
    <location>
        <begin position="127"/>
        <end position="150"/>
    </location>
</feature>
<evidence type="ECO:0000256" key="1">
    <source>
        <dbReference type="SAM" id="MobiDB-lite"/>
    </source>
</evidence>
<reference evidence="3 4" key="1">
    <citation type="journal article" date="2018" name="Mol. Ecol.">
        <title>The obligate alkalophilic soda-lake fungus Sodiomyces alkalinus has shifted to a protein diet.</title>
        <authorList>
            <person name="Grum-Grzhimaylo A.A."/>
            <person name="Falkoski D.L."/>
            <person name="van den Heuvel J."/>
            <person name="Valero-Jimenez C.A."/>
            <person name="Min B."/>
            <person name="Choi I.G."/>
            <person name="Lipzen A."/>
            <person name="Daum C.G."/>
            <person name="Aanen D.K."/>
            <person name="Tsang A."/>
            <person name="Henrissat B."/>
            <person name="Bilanenko E.N."/>
            <person name="de Vries R.P."/>
            <person name="van Kan J.A.L."/>
            <person name="Grigoriev I.V."/>
            <person name="Debets A.J.M."/>
        </authorList>
    </citation>
    <scope>NUCLEOTIDE SEQUENCE [LARGE SCALE GENOMIC DNA]</scope>
    <source>
        <strain evidence="3 4">F11</strain>
    </source>
</reference>
<organism evidence="3 4">
    <name type="scientific">Sodiomyces alkalinus (strain CBS 110278 / VKM F-3762 / F11)</name>
    <name type="common">Alkaliphilic filamentous fungus</name>
    <dbReference type="NCBI Taxonomy" id="1314773"/>
    <lineage>
        <taxon>Eukaryota</taxon>
        <taxon>Fungi</taxon>
        <taxon>Dikarya</taxon>
        <taxon>Ascomycota</taxon>
        <taxon>Pezizomycotina</taxon>
        <taxon>Sordariomycetes</taxon>
        <taxon>Hypocreomycetidae</taxon>
        <taxon>Glomerellales</taxon>
        <taxon>Plectosphaerellaceae</taxon>
        <taxon>Sodiomyces</taxon>
    </lineage>
</organism>
<keyword evidence="4" id="KW-1185">Reference proteome</keyword>
<keyword evidence="2" id="KW-1133">Transmembrane helix</keyword>
<sequence>MGFFDFDGGSVLSTRSSHSHRKSKSSKPKRHRGERGRSPRSRSTSVGRRSVFAGGSVFGGEEYEKGNASRSSFFGIPNASRSSFFGFSRPSYYKRSPRQGYLHKAKKIVRRLWRDLGRYAKEHPIKVIMLVLMPLITGGFLTTLLAKFGLRLPKTVERLIGVGARAASGDSLGFMSEAVRFAGDSFGGKSNAAAGARSVSVERGRDGGLQWERRREEKDFDWGNTFSEVARYFR</sequence>
<protein>
    <submittedName>
        <fullName evidence="3">Uncharacterized protein</fullName>
    </submittedName>
</protein>
<dbReference type="OrthoDB" id="5235322at2759"/>
<dbReference type="Proteomes" id="UP000272025">
    <property type="component" value="Unassembled WGS sequence"/>
</dbReference>
<dbReference type="AlphaFoldDB" id="A0A3N2PRP3"/>
<evidence type="ECO:0000313" key="3">
    <source>
        <dbReference type="EMBL" id="ROT37191.1"/>
    </source>
</evidence>
<feature type="region of interest" description="Disordered" evidence="1">
    <location>
        <begin position="1"/>
        <end position="47"/>
    </location>
</feature>
<keyword evidence="2" id="KW-0812">Transmembrane</keyword>
<gene>
    <name evidence="3" type="ORF">SODALDRAFT_351526</name>
</gene>
<dbReference type="GeneID" id="39582020"/>
<keyword evidence="2" id="KW-0472">Membrane</keyword>
<accession>A0A3N2PRP3</accession>
<proteinExistence type="predicted"/>
<evidence type="ECO:0000313" key="4">
    <source>
        <dbReference type="Proteomes" id="UP000272025"/>
    </source>
</evidence>
<name>A0A3N2PRP3_SODAK</name>
<dbReference type="RefSeq" id="XP_028464997.1">
    <property type="nucleotide sequence ID" value="XM_028613542.1"/>
</dbReference>